<dbReference type="EMBL" id="MU006777">
    <property type="protein sequence ID" value="KAF2645369.1"/>
    <property type="molecule type" value="Genomic_DNA"/>
</dbReference>
<accession>A0A6A6SC77</accession>
<organism evidence="3 4">
    <name type="scientific">Massarina eburnea CBS 473.64</name>
    <dbReference type="NCBI Taxonomy" id="1395130"/>
    <lineage>
        <taxon>Eukaryota</taxon>
        <taxon>Fungi</taxon>
        <taxon>Dikarya</taxon>
        <taxon>Ascomycota</taxon>
        <taxon>Pezizomycotina</taxon>
        <taxon>Dothideomycetes</taxon>
        <taxon>Pleosporomycetidae</taxon>
        <taxon>Pleosporales</taxon>
        <taxon>Massarineae</taxon>
        <taxon>Massarinaceae</taxon>
        <taxon>Massarina</taxon>
    </lineage>
</organism>
<feature type="signal peptide" evidence="2">
    <location>
        <begin position="1"/>
        <end position="18"/>
    </location>
</feature>
<sequence length="101" mass="11441">MLCLSYLFLLCLFLPLHNNLPKTFPTPKRRKTQKEKKPKKIGLIEIRTRVFTTADQPRTSRLVSMAEGGREGGSSSSFQQPSELFRVSAGVTRSAVVIFYH</sequence>
<keyword evidence="2" id="KW-0732">Signal</keyword>
<evidence type="ECO:0000313" key="4">
    <source>
        <dbReference type="Proteomes" id="UP000799753"/>
    </source>
</evidence>
<gene>
    <name evidence="3" type="ORF">P280DRAFT_118177</name>
</gene>
<evidence type="ECO:0000313" key="3">
    <source>
        <dbReference type="EMBL" id="KAF2645369.1"/>
    </source>
</evidence>
<evidence type="ECO:0000256" key="1">
    <source>
        <dbReference type="SAM" id="MobiDB-lite"/>
    </source>
</evidence>
<dbReference type="AlphaFoldDB" id="A0A6A6SC77"/>
<proteinExistence type="predicted"/>
<evidence type="ECO:0000256" key="2">
    <source>
        <dbReference type="SAM" id="SignalP"/>
    </source>
</evidence>
<keyword evidence="4" id="KW-1185">Reference proteome</keyword>
<feature type="region of interest" description="Disordered" evidence="1">
    <location>
        <begin position="57"/>
        <end position="79"/>
    </location>
</feature>
<feature type="chain" id="PRO_5025500656" description="Secreted protein" evidence="2">
    <location>
        <begin position="19"/>
        <end position="101"/>
    </location>
</feature>
<reference evidence="3" key="1">
    <citation type="journal article" date="2020" name="Stud. Mycol.">
        <title>101 Dothideomycetes genomes: a test case for predicting lifestyles and emergence of pathogens.</title>
        <authorList>
            <person name="Haridas S."/>
            <person name="Albert R."/>
            <person name="Binder M."/>
            <person name="Bloem J."/>
            <person name="Labutti K."/>
            <person name="Salamov A."/>
            <person name="Andreopoulos B."/>
            <person name="Baker S."/>
            <person name="Barry K."/>
            <person name="Bills G."/>
            <person name="Bluhm B."/>
            <person name="Cannon C."/>
            <person name="Castanera R."/>
            <person name="Culley D."/>
            <person name="Daum C."/>
            <person name="Ezra D."/>
            <person name="Gonzalez J."/>
            <person name="Henrissat B."/>
            <person name="Kuo A."/>
            <person name="Liang C."/>
            <person name="Lipzen A."/>
            <person name="Lutzoni F."/>
            <person name="Magnuson J."/>
            <person name="Mondo S."/>
            <person name="Nolan M."/>
            <person name="Ohm R."/>
            <person name="Pangilinan J."/>
            <person name="Park H.-J."/>
            <person name="Ramirez L."/>
            <person name="Alfaro M."/>
            <person name="Sun H."/>
            <person name="Tritt A."/>
            <person name="Yoshinaga Y."/>
            <person name="Zwiers L.-H."/>
            <person name="Turgeon B."/>
            <person name="Goodwin S."/>
            <person name="Spatafora J."/>
            <person name="Crous P."/>
            <person name="Grigoriev I."/>
        </authorList>
    </citation>
    <scope>NUCLEOTIDE SEQUENCE</scope>
    <source>
        <strain evidence="3">CBS 473.64</strain>
    </source>
</reference>
<name>A0A6A6SC77_9PLEO</name>
<protein>
    <recommendedName>
        <fullName evidence="5">Secreted protein</fullName>
    </recommendedName>
</protein>
<dbReference type="Proteomes" id="UP000799753">
    <property type="component" value="Unassembled WGS sequence"/>
</dbReference>
<evidence type="ECO:0008006" key="5">
    <source>
        <dbReference type="Google" id="ProtNLM"/>
    </source>
</evidence>